<dbReference type="InterPro" id="IPR003601">
    <property type="entry name" value="Topo_IA_2"/>
</dbReference>
<dbReference type="SMART" id="SM00436">
    <property type="entry name" value="TOP1Bc"/>
    <property type="match status" value="1"/>
</dbReference>
<evidence type="ECO:0000256" key="3">
    <source>
        <dbReference type="ARBA" id="ARBA00012891"/>
    </source>
</evidence>
<dbReference type="InterPro" id="IPR013825">
    <property type="entry name" value="Topo_IA_cen_sub2"/>
</dbReference>
<proteinExistence type="inferred from homology"/>
<name>K1S3C4_9ZZZZ</name>
<dbReference type="PROSITE" id="PS52039">
    <property type="entry name" value="TOPO_IA_2"/>
    <property type="match status" value="1"/>
</dbReference>
<dbReference type="InterPro" id="IPR003602">
    <property type="entry name" value="Topo_IA_DNA-bd_dom"/>
</dbReference>
<evidence type="ECO:0000256" key="1">
    <source>
        <dbReference type="ARBA" id="ARBA00000213"/>
    </source>
</evidence>
<dbReference type="EMBL" id="AJWY01010591">
    <property type="protein sequence ID" value="EKC55112.1"/>
    <property type="molecule type" value="Genomic_DNA"/>
</dbReference>
<dbReference type="InterPro" id="IPR013497">
    <property type="entry name" value="Topo_IA_cen"/>
</dbReference>
<evidence type="ECO:0000313" key="8">
    <source>
        <dbReference type="EMBL" id="EKC55112.1"/>
    </source>
</evidence>
<dbReference type="GO" id="GO:0043597">
    <property type="term" value="C:cytoplasmic replication fork"/>
    <property type="evidence" value="ECO:0007669"/>
    <property type="project" value="TreeGrafter"/>
</dbReference>
<dbReference type="GO" id="GO:0003677">
    <property type="term" value="F:DNA binding"/>
    <property type="evidence" value="ECO:0007669"/>
    <property type="project" value="UniProtKB-KW"/>
</dbReference>
<dbReference type="InterPro" id="IPR023406">
    <property type="entry name" value="Topo_IA_AS"/>
</dbReference>
<feature type="non-terminal residue" evidence="8">
    <location>
        <position position="1"/>
    </location>
</feature>
<dbReference type="SMART" id="SM00437">
    <property type="entry name" value="TOP1Ac"/>
    <property type="match status" value="1"/>
</dbReference>
<dbReference type="GO" id="GO:0006310">
    <property type="term" value="P:DNA recombination"/>
    <property type="evidence" value="ECO:0007669"/>
    <property type="project" value="TreeGrafter"/>
</dbReference>
<evidence type="ECO:0000256" key="5">
    <source>
        <dbReference type="ARBA" id="ARBA00023125"/>
    </source>
</evidence>
<dbReference type="PRINTS" id="PR00417">
    <property type="entry name" value="PRTPISMRASEI"/>
</dbReference>
<dbReference type="EC" id="5.6.2.1" evidence="3"/>
<reference evidence="8" key="1">
    <citation type="journal article" date="2013" name="Environ. Microbiol.">
        <title>Microbiota from the distal guts of lean and obese adolescents exhibit partial functional redundancy besides clear differences in community structure.</title>
        <authorList>
            <person name="Ferrer M."/>
            <person name="Ruiz A."/>
            <person name="Lanza F."/>
            <person name="Haange S.B."/>
            <person name="Oberbach A."/>
            <person name="Till H."/>
            <person name="Bargiela R."/>
            <person name="Campoy C."/>
            <person name="Segura M.T."/>
            <person name="Richter M."/>
            <person name="von Bergen M."/>
            <person name="Seifert J."/>
            <person name="Suarez A."/>
        </authorList>
    </citation>
    <scope>NUCLEOTIDE SEQUENCE</scope>
</reference>
<comment type="caution">
    <text evidence="8">The sequence shown here is derived from an EMBL/GenBank/DDBJ whole genome shotgun (WGS) entry which is preliminary data.</text>
</comment>
<dbReference type="InterPro" id="IPR013826">
    <property type="entry name" value="Topo_IA_cen_sub3"/>
</dbReference>
<feature type="domain" description="Topo IA-type catalytic" evidence="7">
    <location>
        <begin position="4"/>
        <end position="282"/>
    </location>
</feature>
<accession>K1S3C4</accession>
<comment type="similarity">
    <text evidence="2">Belongs to the type IA topoisomerase family.</text>
</comment>
<protein>
    <recommendedName>
        <fullName evidence="3">DNA topoisomerase</fullName>
        <ecNumber evidence="3">5.6.2.1</ecNumber>
    </recommendedName>
</protein>
<organism evidence="8">
    <name type="scientific">human gut metagenome</name>
    <dbReference type="NCBI Taxonomy" id="408170"/>
    <lineage>
        <taxon>unclassified sequences</taxon>
        <taxon>metagenomes</taxon>
        <taxon>organismal metagenomes</taxon>
    </lineage>
</organism>
<dbReference type="Pfam" id="PF01131">
    <property type="entry name" value="Topoisom_bac"/>
    <property type="match status" value="1"/>
</dbReference>
<evidence type="ECO:0000256" key="6">
    <source>
        <dbReference type="ARBA" id="ARBA00023235"/>
    </source>
</evidence>
<keyword evidence="5" id="KW-0238">DNA-binding</keyword>
<comment type="catalytic activity">
    <reaction evidence="1">
        <text>ATP-independent breakage of single-stranded DNA, followed by passage and rejoining.</text>
        <dbReference type="EC" id="5.6.2.1"/>
    </reaction>
</comment>
<dbReference type="InterPro" id="IPR023405">
    <property type="entry name" value="Topo_IA_core_domain"/>
</dbReference>
<dbReference type="GO" id="GO:0006281">
    <property type="term" value="P:DNA repair"/>
    <property type="evidence" value="ECO:0007669"/>
    <property type="project" value="TreeGrafter"/>
</dbReference>
<dbReference type="Gene3D" id="1.10.290.10">
    <property type="entry name" value="Topoisomerase I, domain 4"/>
    <property type="match status" value="1"/>
</dbReference>
<dbReference type="PROSITE" id="PS00396">
    <property type="entry name" value="TOPO_IA_1"/>
    <property type="match status" value="1"/>
</dbReference>
<dbReference type="PANTHER" id="PTHR11390:SF21">
    <property type="entry name" value="DNA TOPOISOMERASE 3-ALPHA"/>
    <property type="match status" value="1"/>
</dbReference>
<dbReference type="Gene3D" id="2.70.20.10">
    <property type="entry name" value="Topoisomerase I, domain 3"/>
    <property type="match status" value="1"/>
</dbReference>
<dbReference type="SUPFAM" id="SSF56712">
    <property type="entry name" value="Prokaryotic type I DNA topoisomerase"/>
    <property type="match status" value="1"/>
</dbReference>
<dbReference type="InterPro" id="IPR000380">
    <property type="entry name" value="Topo_IA"/>
</dbReference>
<gene>
    <name evidence="8" type="ORF">LEA_15522</name>
</gene>
<dbReference type="PANTHER" id="PTHR11390">
    <property type="entry name" value="PROKARYOTIC DNA TOPOISOMERASE"/>
    <property type="match status" value="1"/>
</dbReference>
<dbReference type="AlphaFoldDB" id="K1S3C4"/>
<dbReference type="InterPro" id="IPR013824">
    <property type="entry name" value="Topo_IA_cen_sub1"/>
</dbReference>
<evidence type="ECO:0000256" key="2">
    <source>
        <dbReference type="ARBA" id="ARBA00009446"/>
    </source>
</evidence>
<keyword evidence="4" id="KW-0799">Topoisomerase</keyword>
<dbReference type="GO" id="GO:0003917">
    <property type="term" value="F:DNA topoisomerase type I (single strand cut, ATP-independent) activity"/>
    <property type="evidence" value="ECO:0007669"/>
    <property type="project" value="UniProtKB-EC"/>
</dbReference>
<dbReference type="GO" id="GO:0006265">
    <property type="term" value="P:DNA topological change"/>
    <property type="evidence" value="ECO:0007669"/>
    <property type="project" value="InterPro"/>
</dbReference>
<evidence type="ECO:0000259" key="7">
    <source>
        <dbReference type="PROSITE" id="PS52039"/>
    </source>
</evidence>
<sequence length="282" mass="32845">DIYFKNLLQEAEARAEADYLLGMNYSRVLTLTKSRDITLSYGRCQTPLLYLIVKRDQEIEQFVPENFYQLKIEYAAGFSGSCVSEDGKVFNISDPKEAEHYCQQCSGKNAQVVSFEREDKKKKAPLLFSLADLQKEMGKKYKYSPDHTLEILQVLYEKYKIVSYPRTDSSYLTLDLYNEITEHIKSCNFGKFAAAIEKIDLTSIRADKSYFNDAKVTDHHALIPTINDTTKDKYDSLSVDEKTYLMRLCIDSWLFFIRRMNTEALRWLHELMIFTFAAGEYQ</sequence>
<evidence type="ECO:0000256" key="4">
    <source>
        <dbReference type="ARBA" id="ARBA00023029"/>
    </source>
</evidence>
<dbReference type="Gene3D" id="1.10.460.10">
    <property type="entry name" value="Topoisomerase I, domain 2"/>
    <property type="match status" value="1"/>
</dbReference>
<keyword evidence="6 8" id="KW-0413">Isomerase</keyword>